<evidence type="ECO:0000313" key="8">
    <source>
        <dbReference type="EMBL" id="MPM21986.1"/>
    </source>
</evidence>
<dbReference type="PROSITE" id="PS50109">
    <property type="entry name" value="HIS_KIN"/>
    <property type="match status" value="1"/>
</dbReference>
<keyword evidence="3" id="KW-0547">Nucleotide-binding</keyword>
<dbReference type="PANTHER" id="PTHR43065">
    <property type="entry name" value="SENSOR HISTIDINE KINASE"/>
    <property type="match status" value="1"/>
</dbReference>
<evidence type="ECO:0000256" key="3">
    <source>
        <dbReference type="ARBA" id="ARBA00022741"/>
    </source>
</evidence>
<dbReference type="EMBL" id="VSSQ01003710">
    <property type="protein sequence ID" value="MPM21986.1"/>
    <property type="molecule type" value="Genomic_DNA"/>
</dbReference>
<dbReference type="InterPro" id="IPR003594">
    <property type="entry name" value="HATPase_dom"/>
</dbReference>
<dbReference type="AlphaFoldDB" id="A0A644Y0F3"/>
<keyword evidence="5" id="KW-0067">ATP-binding</keyword>
<dbReference type="InterPro" id="IPR035965">
    <property type="entry name" value="PAS-like_dom_sf"/>
</dbReference>
<evidence type="ECO:0000259" key="7">
    <source>
        <dbReference type="PROSITE" id="PS50109"/>
    </source>
</evidence>
<protein>
    <submittedName>
        <fullName evidence="8">Adaptive-response sensory-kinase SasA</fullName>
        <ecNumber evidence="8">2.7.-.-</ecNumber>
    </submittedName>
</protein>
<dbReference type="SMART" id="SM00387">
    <property type="entry name" value="HATPase_c"/>
    <property type="match status" value="1"/>
</dbReference>
<dbReference type="InterPro" id="IPR036097">
    <property type="entry name" value="HisK_dim/P_sf"/>
</dbReference>
<keyword evidence="2 8" id="KW-0808">Transferase</keyword>
<dbReference type="EC" id="2.7.-.-" evidence="8"/>
<dbReference type="PRINTS" id="PR00344">
    <property type="entry name" value="BCTRLSENSOR"/>
</dbReference>
<dbReference type="Gene3D" id="3.30.565.10">
    <property type="entry name" value="Histidine kinase-like ATPase, C-terminal domain"/>
    <property type="match status" value="1"/>
</dbReference>
<gene>
    <name evidence="8" type="primary">sasA_185</name>
    <name evidence="8" type="ORF">SDC9_68436</name>
</gene>
<dbReference type="InterPro" id="IPR003661">
    <property type="entry name" value="HisK_dim/P_dom"/>
</dbReference>
<dbReference type="Gene3D" id="3.30.450.20">
    <property type="entry name" value="PAS domain"/>
    <property type="match status" value="1"/>
</dbReference>
<keyword evidence="4 8" id="KW-0418">Kinase</keyword>
<proteinExistence type="predicted"/>
<dbReference type="Pfam" id="PF02518">
    <property type="entry name" value="HATPase_c"/>
    <property type="match status" value="1"/>
</dbReference>
<sequence>MKIQYFNHAAQLILGLPEDCRKLRIAQLLPQLEWRRILGEDVEEWTRLTRQEIEIAYPARRWIQVYLVPAAGDDQKGFATVILRDVTERRQQTDAELESRTARVVAMLAGSVAHEIGNPLNSLYLNLQLLEHSLREDGDFDRAEALETVESCRGEVERLDTLIAQFLNAVRPSKPEFQPVDLRQLLLESLKFMGREVEQRQLSVRCEFPDLWPRISGDPAQLKQAFYNIIRNAAQAMSSGGELVISGEFDDEQVILRFADSGKGVNARELSLMFEPFASFKKGGNGLGMMIIERVVREHGATMALDSAPEQGLTLTIRFPREGRRLRLLEEKY</sequence>
<reference evidence="8" key="1">
    <citation type="submission" date="2019-08" db="EMBL/GenBank/DDBJ databases">
        <authorList>
            <person name="Kucharzyk K."/>
            <person name="Murdoch R.W."/>
            <person name="Higgins S."/>
            <person name="Loffler F."/>
        </authorList>
    </citation>
    <scope>NUCLEOTIDE SEQUENCE</scope>
</reference>
<dbReference type="Pfam" id="PF00512">
    <property type="entry name" value="HisKA"/>
    <property type="match status" value="1"/>
</dbReference>
<comment type="caution">
    <text evidence="8">The sequence shown here is derived from an EMBL/GenBank/DDBJ whole genome shotgun (WGS) entry which is preliminary data.</text>
</comment>
<dbReference type="SMART" id="SM00388">
    <property type="entry name" value="HisKA"/>
    <property type="match status" value="1"/>
</dbReference>
<feature type="domain" description="Histidine kinase" evidence="7">
    <location>
        <begin position="111"/>
        <end position="323"/>
    </location>
</feature>
<dbReference type="InterPro" id="IPR013656">
    <property type="entry name" value="PAS_4"/>
</dbReference>
<dbReference type="SUPFAM" id="SSF55874">
    <property type="entry name" value="ATPase domain of HSP90 chaperone/DNA topoisomerase II/histidine kinase"/>
    <property type="match status" value="1"/>
</dbReference>
<organism evidence="8">
    <name type="scientific">bioreactor metagenome</name>
    <dbReference type="NCBI Taxonomy" id="1076179"/>
    <lineage>
        <taxon>unclassified sequences</taxon>
        <taxon>metagenomes</taxon>
        <taxon>ecological metagenomes</taxon>
    </lineage>
</organism>
<dbReference type="SUPFAM" id="SSF47384">
    <property type="entry name" value="Homodimeric domain of signal transducing histidine kinase"/>
    <property type="match status" value="1"/>
</dbReference>
<keyword evidence="1" id="KW-0597">Phosphoprotein</keyword>
<evidence type="ECO:0000256" key="2">
    <source>
        <dbReference type="ARBA" id="ARBA00022679"/>
    </source>
</evidence>
<dbReference type="GO" id="GO:0000155">
    <property type="term" value="F:phosphorelay sensor kinase activity"/>
    <property type="evidence" value="ECO:0007669"/>
    <property type="project" value="InterPro"/>
</dbReference>
<keyword evidence="6" id="KW-0902">Two-component regulatory system</keyword>
<dbReference type="SUPFAM" id="SSF55785">
    <property type="entry name" value="PYP-like sensor domain (PAS domain)"/>
    <property type="match status" value="1"/>
</dbReference>
<dbReference type="PANTHER" id="PTHR43065:SF10">
    <property type="entry name" value="PEROXIDE STRESS-ACTIVATED HISTIDINE KINASE MAK3"/>
    <property type="match status" value="1"/>
</dbReference>
<dbReference type="GO" id="GO:0005524">
    <property type="term" value="F:ATP binding"/>
    <property type="evidence" value="ECO:0007669"/>
    <property type="project" value="UniProtKB-KW"/>
</dbReference>
<dbReference type="Pfam" id="PF08448">
    <property type="entry name" value="PAS_4"/>
    <property type="match status" value="1"/>
</dbReference>
<accession>A0A644Y0F3</accession>
<evidence type="ECO:0000256" key="5">
    <source>
        <dbReference type="ARBA" id="ARBA00022840"/>
    </source>
</evidence>
<dbReference type="Gene3D" id="1.10.287.130">
    <property type="match status" value="1"/>
</dbReference>
<dbReference type="InterPro" id="IPR005467">
    <property type="entry name" value="His_kinase_dom"/>
</dbReference>
<dbReference type="CDD" id="cd00082">
    <property type="entry name" value="HisKA"/>
    <property type="match status" value="1"/>
</dbReference>
<evidence type="ECO:0000256" key="4">
    <source>
        <dbReference type="ARBA" id="ARBA00022777"/>
    </source>
</evidence>
<name>A0A644Y0F3_9ZZZZ</name>
<dbReference type="InterPro" id="IPR004358">
    <property type="entry name" value="Sig_transdc_His_kin-like_C"/>
</dbReference>
<evidence type="ECO:0000256" key="1">
    <source>
        <dbReference type="ARBA" id="ARBA00022553"/>
    </source>
</evidence>
<dbReference type="InterPro" id="IPR036890">
    <property type="entry name" value="HATPase_C_sf"/>
</dbReference>
<evidence type="ECO:0000256" key="6">
    <source>
        <dbReference type="ARBA" id="ARBA00023012"/>
    </source>
</evidence>